<name>A0AA91DPP1_VARPD</name>
<keyword evidence="3 4" id="KW-0732">Signal</keyword>
<dbReference type="EMBL" id="LVHG01000037">
    <property type="protein sequence ID" value="OAK64633.1"/>
    <property type="molecule type" value="Genomic_DNA"/>
</dbReference>
<dbReference type="PANTHER" id="PTHR33376">
    <property type="match status" value="1"/>
</dbReference>
<dbReference type="NCBIfam" id="TIGR00787">
    <property type="entry name" value="dctP"/>
    <property type="match status" value="1"/>
</dbReference>
<dbReference type="AlphaFoldDB" id="A0AA91DPP1"/>
<keyword evidence="2" id="KW-0813">Transport</keyword>
<dbReference type="Proteomes" id="UP000077852">
    <property type="component" value="Unassembled WGS sequence"/>
</dbReference>
<protein>
    <submittedName>
        <fullName evidence="5">ABC transporter substrate-binding protein</fullName>
    </submittedName>
</protein>
<reference evidence="5 6" key="1">
    <citation type="submission" date="2016-03" db="EMBL/GenBank/DDBJ databases">
        <title>Genome sequence of Variovorax paradoxus KB5.</title>
        <authorList>
            <person name="Jeong H."/>
            <person name="Hong C.E."/>
            <person name="Jo S.H."/>
            <person name="Park J.M."/>
        </authorList>
    </citation>
    <scope>NUCLEOTIDE SEQUENCE [LARGE SCALE GENOMIC DNA]</scope>
    <source>
        <strain evidence="5 6">KB5</strain>
    </source>
</reference>
<organism evidence="5 6">
    <name type="scientific">Variovorax paradoxus</name>
    <dbReference type="NCBI Taxonomy" id="34073"/>
    <lineage>
        <taxon>Bacteria</taxon>
        <taxon>Pseudomonadati</taxon>
        <taxon>Pseudomonadota</taxon>
        <taxon>Betaproteobacteria</taxon>
        <taxon>Burkholderiales</taxon>
        <taxon>Comamonadaceae</taxon>
        <taxon>Variovorax</taxon>
    </lineage>
</organism>
<dbReference type="Pfam" id="PF03480">
    <property type="entry name" value="DctP"/>
    <property type="match status" value="1"/>
</dbReference>
<dbReference type="CDD" id="cd13679">
    <property type="entry name" value="PBP2_TRAP_YiaO_like"/>
    <property type="match status" value="1"/>
</dbReference>
<dbReference type="RefSeq" id="WP_081267759.1">
    <property type="nucleotide sequence ID" value="NZ_LVHG01000037.1"/>
</dbReference>
<dbReference type="GO" id="GO:0030288">
    <property type="term" value="C:outer membrane-bounded periplasmic space"/>
    <property type="evidence" value="ECO:0007669"/>
    <property type="project" value="InterPro"/>
</dbReference>
<evidence type="ECO:0000256" key="3">
    <source>
        <dbReference type="ARBA" id="ARBA00022729"/>
    </source>
</evidence>
<evidence type="ECO:0000256" key="4">
    <source>
        <dbReference type="SAM" id="SignalP"/>
    </source>
</evidence>
<dbReference type="NCBIfam" id="NF037995">
    <property type="entry name" value="TRAP_S1"/>
    <property type="match status" value="1"/>
</dbReference>
<proteinExistence type="inferred from homology"/>
<evidence type="ECO:0000313" key="6">
    <source>
        <dbReference type="Proteomes" id="UP000077852"/>
    </source>
</evidence>
<dbReference type="InterPro" id="IPR004682">
    <property type="entry name" value="TRAP_DctP"/>
</dbReference>
<feature type="chain" id="PRO_5041731184" evidence="4">
    <location>
        <begin position="28"/>
        <end position="338"/>
    </location>
</feature>
<evidence type="ECO:0000256" key="1">
    <source>
        <dbReference type="ARBA" id="ARBA00009023"/>
    </source>
</evidence>
<comment type="similarity">
    <text evidence="1">Belongs to the bacterial solute-binding protein 7 family.</text>
</comment>
<gene>
    <name evidence="5" type="ORF">A3K87_14760</name>
</gene>
<comment type="caution">
    <text evidence="5">The sequence shown here is derived from an EMBL/GenBank/DDBJ whole genome shotgun (WGS) entry which is preliminary data.</text>
</comment>
<dbReference type="GO" id="GO:0055085">
    <property type="term" value="P:transmembrane transport"/>
    <property type="evidence" value="ECO:0007669"/>
    <property type="project" value="InterPro"/>
</dbReference>
<dbReference type="Gene3D" id="3.40.190.170">
    <property type="entry name" value="Bacterial extracellular solute-binding protein, family 7"/>
    <property type="match status" value="1"/>
</dbReference>
<evidence type="ECO:0000256" key="2">
    <source>
        <dbReference type="ARBA" id="ARBA00022448"/>
    </source>
</evidence>
<accession>A0AA91DPP1</accession>
<evidence type="ECO:0000313" key="5">
    <source>
        <dbReference type="EMBL" id="OAK64633.1"/>
    </source>
</evidence>
<feature type="signal peptide" evidence="4">
    <location>
        <begin position="1"/>
        <end position="27"/>
    </location>
</feature>
<dbReference type="InterPro" id="IPR018389">
    <property type="entry name" value="DctP_fam"/>
</dbReference>
<dbReference type="InterPro" id="IPR038404">
    <property type="entry name" value="TRAP_DctP_sf"/>
</dbReference>
<dbReference type="PANTHER" id="PTHR33376:SF7">
    <property type="entry name" value="C4-DICARBOXYLATE-BINDING PROTEIN DCTB"/>
    <property type="match status" value="1"/>
</dbReference>
<dbReference type="PIRSF" id="PIRSF006470">
    <property type="entry name" value="DctB"/>
    <property type="match status" value="1"/>
</dbReference>
<sequence length="338" mass="35986">MRKNLIHRLLAAAVAATALLAASGAAAQVKERTLKFAFQNQAGHPQALGAQKFADLVAAKSGGKIAVKLFAGGVLGGDLQTVSALQGGTIELTVLNAGILSAQVKEFAAYDLPFLFNSAKEADAVTDGPFGQKLMAKLEDKGLHGLGYWDLGFRNLTNSKRPITKADDIAGLKIRVIQSPIYIDLFTALGANATPLPFPELYPALDQKAVDGQENPNTTILSSKFSEVQKYITQTRHIYNPQALLISRKTWDGMSADEKKIIEQASAEATLFQRAASRGAADGALDALKKAGMVVSEIPPQETAKLRAKVQPVIDKYSASVGEATVGELMAEVEKARK</sequence>